<dbReference type="PANTHER" id="PTHR45931:SF3">
    <property type="entry name" value="RING ZINC FINGER-CONTAINING PROTEIN"/>
    <property type="match status" value="1"/>
</dbReference>
<evidence type="ECO:0000256" key="4">
    <source>
        <dbReference type="PROSITE-ProRule" id="PRU00175"/>
    </source>
</evidence>
<accession>A0A835BNQ4</accession>
<evidence type="ECO:0000259" key="5">
    <source>
        <dbReference type="PROSITE" id="PS50089"/>
    </source>
</evidence>
<sequence length="140" mass="15841">MRRVPASSLPSANLFRVPPDLLFDDDQYDAVDRLFDELDRSRSSKHARAAATTDAIDGLVQVPGASRSGEDCPVCLHTFGADETLRAMPCTHAFHYDCISQWLCRNAICPICRHQLLVMPDDDKEDKGEHQNQNQRRRMT</sequence>
<dbReference type="GO" id="GO:0061630">
    <property type="term" value="F:ubiquitin protein ligase activity"/>
    <property type="evidence" value="ECO:0007669"/>
    <property type="project" value="TreeGrafter"/>
</dbReference>
<reference evidence="6" key="1">
    <citation type="submission" date="2020-07" db="EMBL/GenBank/DDBJ databases">
        <title>Genome sequence and genetic diversity analysis of an under-domesticated orphan crop, white fonio (Digitaria exilis).</title>
        <authorList>
            <person name="Bennetzen J.L."/>
            <person name="Chen S."/>
            <person name="Ma X."/>
            <person name="Wang X."/>
            <person name="Yssel A.E.J."/>
            <person name="Chaluvadi S.R."/>
            <person name="Johnson M."/>
            <person name="Gangashetty P."/>
            <person name="Hamidou F."/>
            <person name="Sanogo M.D."/>
            <person name="Zwaenepoel A."/>
            <person name="Wallace J."/>
            <person name="Van De Peer Y."/>
            <person name="Van Deynze A."/>
        </authorList>
    </citation>
    <scope>NUCLEOTIDE SEQUENCE</scope>
    <source>
        <tissue evidence="6">Leaves</tissue>
    </source>
</reference>
<dbReference type="AlphaFoldDB" id="A0A835BNQ4"/>
<dbReference type="InterPro" id="IPR013083">
    <property type="entry name" value="Znf_RING/FYVE/PHD"/>
</dbReference>
<keyword evidence="1" id="KW-0479">Metal-binding</keyword>
<dbReference type="PROSITE" id="PS50089">
    <property type="entry name" value="ZF_RING_2"/>
    <property type="match status" value="1"/>
</dbReference>
<dbReference type="InterPro" id="IPR051834">
    <property type="entry name" value="RING_finger_E3_ligase"/>
</dbReference>
<keyword evidence="3" id="KW-0862">Zinc</keyword>
<dbReference type="SUPFAM" id="SSF57850">
    <property type="entry name" value="RING/U-box"/>
    <property type="match status" value="1"/>
</dbReference>
<evidence type="ECO:0000256" key="1">
    <source>
        <dbReference type="ARBA" id="ARBA00022723"/>
    </source>
</evidence>
<dbReference type="PANTHER" id="PTHR45931">
    <property type="entry name" value="SI:CH211-59O9.10"/>
    <property type="match status" value="1"/>
</dbReference>
<dbReference type="GO" id="GO:0006511">
    <property type="term" value="P:ubiquitin-dependent protein catabolic process"/>
    <property type="evidence" value="ECO:0007669"/>
    <property type="project" value="TreeGrafter"/>
</dbReference>
<dbReference type="CDD" id="cd16454">
    <property type="entry name" value="RING-H2_PA-TM-RING"/>
    <property type="match status" value="1"/>
</dbReference>
<dbReference type="Gramene" id="Dexi3B01G0001320.1">
    <property type="protein sequence ID" value="Dexi3B01G0001320.1:cds"/>
    <property type="gene ID" value="Dexi3B01G0001320"/>
</dbReference>
<dbReference type="EMBL" id="JACEFO010001764">
    <property type="protein sequence ID" value="KAF8707022.1"/>
    <property type="molecule type" value="Genomic_DNA"/>
</dbReference>
<dbReference type="Proteomes" id="UP000636709">
    <property type="component" value="Unassembled WGS sequence"/>
</dbReference>
<proteinExistence type="predicted"/>
<dbReference type="Pfam" id="PF13639">
    <property type="entry name" value="zf-RING_2"/>
    <property type="match status" value="1"/>
</dbReference>
<name>A0A835BNQ4_9POAL</name>
<evidence type="ECO:0000256" key="3">
    <source>
        <dbReference type="ARBA" id="ARBA00022833"/>
    </source>
</evidence>
<organism evidence="6 7">
    <name type="scientific">Digitaria exilis</name>
    <dbReference type="NCBI Taxonomy" id="1010633"/>
    <lineage>
        <taxon>Eukaryota</taxon>
        <taxon>Viridiplantae</taxon>
        <taxon>Streptophyta</taxon>
        <taxon>Embryophyta</taxon>
        <taxon>Tracheophyta</taxon>
        <taxon>Spermatophyta</taxon>
        <taxon>Magnoliopsida</taxon>
        <taxon>Liliopsida</taxon>
        <taxon>Poales</taxon>
        <taxon>Poaceae</taxon>
        <taxon>PACMAD clade</taxon>
        <taxon>Panicoideae</taxon>
        <taxon>Panicodae</taxon>
        <taxon>Paniceae</taxon>
        <taxon>Anthephorinae</taxon>
        <taxon>Digitaria</taxon>
    </lineage>
</organism>
<feature type="domain" description="RING-type" evidence="5">
    <location>
        <begin position="72"/>
        <end position="113"/>
    </location>
</feature>
<dbReference type="Gene3D" id="3.30.40.10">
    <property type="entry name" value="Zinc/RING finger domain, C3HC4 (zinc finger)"/>
    <property type="match status" value="1"/>
</dbReference>
<gene>
    <name evidence="6" type="ORF">HU200_030549</name>
</gene>
<comment type="caution">
    <text evidence="6">The sequence shown here is derived from an EMBL/GenBank/DDBJ whole genome shotgun (WGS) entry which is preliminary data.</text>
</comment>
<dbReference type="GO" id="GO:0008270">
    <property type="term" value="F:zinc ion binding"/>
    <property type="evidence" value="ECO:0007669"/>
    <property type="project" value="UniProtKB-KW"/>
</dbReference>
<dbReference type="SMART" id="SM00184">
    <property type="entry name" value="RING"/>
    <property type="match status" value="1"/>
</dbReference>
<dbReference type="GO" id="GO:0005634">
    <property type="term" value="C:nucleus"/>
    <property type="evidence" value="ECO:0007669"/>
    <property type="project" value="TreeGrafter"/>
</dbReference>
<keyword evidence="7" id="KW-1185">Reference proteome</keyword>
<evidence type="ECO:0000313" key="7">
    <source>
        <dbReference type="Proteomes" id="UP000636709"/>
    </source>
</evidence>
<evidence type="ECO:0000313" key="6">
    <source>
        <dbReference type="EMBL" id="KAF8707022.1"/>
    </source>
</evidence>
<evidence type="ECO:0000256" key="2">
    <source>
        <dbReference type="ARBA" id="ARBA00022771"/>
    </source>
</evidence>
<dbReference type="OrthoDB" id="21204at2759"/>
<dbReference type="InterPro" id="IPR001841">
    <property type="entry name" value="Znf_RING"/>
</dbReference>
<keyword evidence="2 4" id="KW-0863">Zinc-finger</keyword>
<protein>
    <recommendedName>
        <fullName evidence="5">RING-type domain-containing protein</fullName>
    </recommendedName>
</protein>